<sequence>MKQRFLDKGYPEPLLGEAMNKALAIPRQDTLHNKTKTSEPHNVAPAFITKYNHQSHTIQKILRKHQGILKNDPTLSKFLDDRPQIIFTKASNLQLMLAPTIKFFITTNSQESIHGFTRCVKCKNNPSLVVTTTGFSTLNDKEEYNIT</sequence>
<name>A0AAD1RB88_PELCU</name>
<proteinExistence type="predicted"/>
<reference evidence="1" key="1">
    <citation type="submission" date="2022-03" db="EMBL/GenBank/DDBJ databases">
        <authorList>
            <person name="Alioto T."/>
            <person name="Alioto T."/>
            <person name="Gomez Garrido J."/>
        </authorList>
    </citation>
    <scope>NUCLEOTIDE SEQUENCE</scope>
</reference>
<protein>
    <submittedName>
        <fullName evidence="1">Uncharacterized protein</fullName>
    </submittedName>
</protein>
<accession>A0AAD1RB88</accession>
<evidence type="ECO:0000313" key="1">
    <source>
        <dbReference type="EMBL" id="CAH2245368.1"/>
    </source>
</evidence>
<dbReference type="Proteomes" id="UP001295444">
    <property type="component" value="Chromosome 02"/>
</dbReference>
<organism evidence="1 2">
    <name type="scientific">Pelobates cultripes</name>
    <name type="common">Western spadefoot toad</name>
    <dbReference type="NCBI Taxonomy" id="61616"/>
    <lineage>
        <taxon>Eukaryota</taxon>
        <taxon>Metazoa</taxon>
        <taxon>Chordata</taxon>
        <taxon>Craniata</taxon>
        <taxon>Vertebrata</taxon>
        <taxon>Euteleostomi</taxon>
        <taxon>Amphibia</taxon>
        <taxon>Batrachia</taxon>
        <taxon>Anura</taxon>
        <taxon>Pelobatoidea</taxon>
        <taxon>Pelobatidae</taxon>
        <taxon>Pelobates</taxon>
    </lineage>
</organism>
<dbReference type="EMBL" id="OW240913">
    <property type="protein sequence ID" value="CAH2245368.1"/>
    <property type="molecule type" value="Genomic_DNA"/>
</dbReference>
<feature type="non-terminal residue" evidence="1">
    <location>
        <position position="147"/>
    </location>
</feature>
<keyword evidence="2" id="KW-1185">Reference proteome</keyword>
<dbReference type="AlphaFoldDB" id="A0AAD1RB88"/>
<gene>
    <name evidence="1" type="ORF">PECUL_23A049890</name>
</gene>
<evidence type="ECO:0000313" key="2">
    <source>
        <dbReference type="Proteomes" id="UP001295444"/>
    </source>
</evidence>